<evidence type="ECO:0000313" key="2">
    <source>
        <dbReference type="RefSeq" id="XP_033767605.1"/>
    </source>
</evidence>
<reference evidence="2" key="2">
    <citation type="submission" date="2020-01" db="EMBL/GenBank/DDBJ databases">
        <title>Population-level Yeast Reference Genomes.</title>
        <authorList>
            <person name="Yue J.-X."/>
        </authorList>
    </citation>
    <scope>NUCLEOTIDE SEQUENCE</scope>
    <source>
        <strain evidence="2">CBS432</strain>
    </source>
</reference>
<protein>
    <submittedName>
        <fullName evidence="2">Mco12p</fullName>
    </submittedName>
</protein>
<dbReference type="VEuPathDB" id="FungiDB:SPAR_K01900"/>
<organism evidence="2">
    <name type="scientific">Saccharomyces paradoxus</name>
    <name type="common">Yeast</name>
    <name type="synonym">Saccharomyces douglasii</name>
    <dbReference type="NCBI Taxonomy" id="27291"/>
    <lineage>
        <taxon>Eukaryota</taxon>
        <taxon>Fungi</taxon>
        <taxon>Dikarya</taxon>
        <taxon>Ascomycota</taxon>
        <taxon>Saccharomycotina</taxon>
        <taxon>Saccharomycetes</taxon>
        <taxon>Saccharomycetales</taxon>
        <taxon>Saccharomycetaceae</taxon>
        <taxon>Saccharomyces</taxon>
    </lineage>
</organism>
<dbReference type="AlphaFoldDB" id="A0A8B8UV17"/>
<evidence type="ECO:0000256" key="1">
    <source>
        <dbReference type="SAM" id="MobiDB-lite"/>
    </source>
</evidence>
<dbReference type="RefSeq" id="XP_033767605.1">
    <property type="nucleotide sequence ID" value="XM_033911714.1"/>
</dbReference>
<reference evidence="2" key="1">
    <citation type="journal article" date="2017" name="Nat. Genet.">
        <title>Contrasting evolutionary genome dynamics between domesticated and wild yeasts.</title>
        <authorList>
            <person name="Yue J.X."/>
            <person name="Li J."/>
            <person name="Aigrain L."/>
            <person name="Hallin J."/>
            <person name="Persson K."/>
            <person name="Oliver K."/>
            <person name="Bergstrom A."/>
            <person name="Coupland P."/>
            <person name="Warringer J."/>
            <person name="Lagomarsino M.C."/>
            <person name="Fischer G."/>
            <person name="Durbin R."/>
            <person name="Liti G."/>
        </authorList>
    </citation>
    <scope>NUCLEOTIDE SEQUENCE</scope>
    <source>
        <strain evidence="2">CBS432</strain>
    </source>
</reference>
<name>A0A8B8UV17_SACPA</name>
<accession>A0A8B8UV17</accession>
<feature type="region of interest" description="Disordered" evidence="1">
    <location>
        <begin position="71"/>
        <end position="99"/>
    </location>
</feature>
<sequence length="99" mass="11741">MLGMIRWVVEGTLVAMLLSAIRRETGMIFFYNQYQLGGWIHRYLSWGEMCYSRTVKMVKRSKFFRKQLNEDGFGRINDNSPKGRGRDQSQYSSRFVELD</sequence>
<dbReference type="PANTHER" id="PTHR28075">
    <property type="entry name" value="CHROMOSOME 16, WHOLE GENOME SHOTGUN SEQUENCE"/>
    <property type="match status" value="1"/>
</dbReference>
<dbReference type="InterPro" id="IPR013726">
    <property type="entry name" value="Mitofissin"/>
</dbReference>
<dbReference type="KEGG" id="spao:SPAR_K01900"/>
<proteinExistence type="predicted"/>
<dbReference type="Pfam" id="PF08520">
    <property type="entry name" value="Mitofissin"/>
    <property type="match status" value="1"/>
</dbReference>
<dbReference type="PANTHER" id="PTHR28075:SF1">
    <property type="entry name" value="DUF1748-DOMAIN-CONTAINING PROTEIN"/>
    <property type="match status" value="1"/>
</dbReference>
<reference evidence="2" key="3">
    <citation type="submission" date="2025-07" db="EMBL/GenBank/DDBJ databases">
        <authorList>
            <consortium name="NCBI Genome Project"/>
        </authorList>
    </citation>
    <scope>NUCLEOTIDE SEQUENCE</scope>
    <source>
        <strain evidence="2">CBS432</strain>
    </source>
</reference>
<gene>
    <name evidence="2" type="primary">MCO12</name>
    <name evidence="2" type="ORF">SPAR_K01900</name>
</gene>
<dbReference type="OrthoDB" id="16824at2759"/>
<reference evidence="2" key="4">
    <citation type="submission" date="2025-08" db="UniProtKB">
        <authorList>
            <consortium name="RefSeq"/>
        </authorList>
    </citation>
    <scope>IDENTIFICATION</scope>
    <source>
        <strain evidence="2">CBS432</strain>
    </source>
</reference>
<dbReference type="GO" id="GO:0005737">
    <property type="term" value="C:cytoplasm"/>
    <property type="evidence" value="ECO:0007669"/>
    <property type="project" value="TreeGrafter"/>
</dbReference>
<dbReference type="GeneID" id="54631958"/>